<feature type="compositionally biased region" description="Basic and acidic residues" evidence="10">
    <location>
        <begin position="206"/>
        <end position="220"/>
    </location>
</feature>
<dbReference type="Gene3D" id="3.40.50.10470">
    <property type="entry name" value="Translation initiation factor eif-2b, domain 2"/>
    <property type="match status" value="1"/>
</dbReference>
<evidence type="ECO:0000256" key="1">
    <source>
        <dbReference type="ARBA" id="ARBA00004514"/>
    </source>
</evidence>
<evidence type="ECO:0000256" key="4">
    <source>
        <dbReference type="ARBA" id="ARBA00022540"/>
    </source>
</evidence>
<feature type="compositionally biased region" description="Basic and acidic residues" evidence="10">
    <location>
        <begin position="120"/>
        <end position="131"/>
    </location>
</feature>
<keyword evidence="3" id="KW-0963">Cytoplasm</keyword>
<evidence type="ECO:0000313" key="12">
    <source>
        <dbReference type="Proteomes" id="UP001152798"/>
    </source>
</evidence>
<gene>
    <name evidence="11" type="ORF">NEZAVI_LOCUS14254</name>
</gene>
<evidence type="ECO:0000256" key="7">
    <source>
        <dbReference type="ARBA" id="ARBA00044356"/>
    </source>
</evidence>
<dbReference type="EMBL" id="OV725082">
    <property type="protein sequence ID" value="CAH1406272.1"/>
    <property type="molecule type" value="Genomic_DNA"/>
</dbReference>
<dbReference type="PANTHER" id="PTHR10233:SF14">
    <property type="entry name" value="TRANSLATION INITIATION FACTOR EIF-2B SUBUNIT DELTA"/>
    <property type="match status" value="1"/>
</dbReference>
<dbReference type="Proteomes" id="UP001152798">
    <property type="component" value="Chromosome 6"/>
</dbReference>
<dbReference type="GO" id="GO:0005829">
    <property type="term" value="C:cytosol"/>
    <property type="evidence" value="ECO:0007669"/>
    <property type="project" value="UniProtKB-SubCell"/>
</dbReference>
<evidence type="ECO:0000313" key="11">
    <source>
        <dbReference type="EMBL" id="CAH1406272.1"/>
    </source>
</evidence>
<comment type="similarity">
    <text evidence="2 9">Belongs to the eIF-2B alpha/beta/delta subunits family.</text>
</comment>
<reference evidence="11" key="1">
    <citation type="submission" date="2022-01" db="EMBL/GenBank/DDBJ databases">
        <authorList>
            <person name="King R."/>
        </authorList>
    </citation>
    <scope>NUCLEOTIDE SEQUENCE</scope>
</reference>
<dbReference type="InterPro" id="IPR042529">
    <property type="entry name" value="IF_2B-like_C"/>
</dbReference>
<feature type="compositionally biased region" description="Polar residues" evidence="10">
    <location>
        <begin position="337"/>
        <end position="346"/>
    </location>
</feature>
<feature type="compositionally biased region" description="Polar residues" evidence="10">
    <location>
        <begin position="244"/>
        <end position="275"/>
    </location>
</feature>
<protein>
    <recommendedName>
        <fullName evidence="6">Translation initiation factor eIF2B subunit delta</fullName>
    </recommendedName>
    <alternativeName>
        <fullName evidence="7">eIF2B GDP-GTP exchange factor subunit delta</fullName>
    </alternativeName>
</protein>
<dbReference type="InterPro" id="IPR037171">
    <property type="entry name" value="NagB/RpiA_transferase-like"/>
</dbReference>
<evidence type="ECO:0000256" key="2">
    <source>
        <dbReference type="ARBA" id="ARBA00007251"/>
    </source>
</evidence>
<feature type="compositionally biased region" description="Basic and acidic residues" evidence="10">
    <location>
        <begin position="230"/>
        <end position="243"/>
    </location>
</feature>
<dbReference type="InterPro" id="IPR000649">
    <property type="entry name" value="IF-2B-related"/>
</dbReference>
<keyword evidence="12" id="KW-1185">Reference proteome</keyword>
<feature type="compositionally biased region" description="Basic residues" evidence="10">
    <location>
        <begin position="293"/>
        <end position="302"/>
    </location>
</feature>
<dbReference type="OrthoDB" id="10254737at2759"/>
<evidence type="ECO:0000256" key="5">
    <source>
        <dbReference type="ARBA" id="ARBA00022917"/>
    </source>
</evidence>
<comment type="subcellular location">
    <subcellularLocation>
        <location evidence="1">Cytoplasm</location>
        <location evidence="1">Cytosol</location>
    </subcellularLocation>
</comment>
<evidence type="ECO:0000256" key="10">
    <source>
        <dbReference type="SAM" id="MobiDB-lite"/>
    </source>
</evidence>
<evidence type="ECO:0000256" key="6">
    <source>
        <dbReference type="ARBA" id="ARBA00044147"/>
    </source>
</evidence>
<keyword evidence="5" id="KW-0648">Protein biosynthesis</keyword>
<organism evidence="11 12">
    <name type="scientific">Nezara viridula</name>
    <name type="common">Southern green stink bug</name>
    <name type="synonym">Cimex viridulus</name>
    <dbReference type="NCBI Taxonomy" id="85310"/>
    <lineage>
        <taxon>Eukaryota</taxon>
        <taxon>Metazoa</taxon>
        <taxon>Ecdysozoa</taxon>
        <taxon>Arthropoda</taxon>
        <taxon>Hexapoda</taxon>
        <taxon>Insecta</taxon>
        <taxon>Pterygota</taxon>
        <taxon>Neoptera</taxon>
        <taxon>Paraneoptera</taxon>
        <taxon>Hemiptera</taxon>
        <taxon>Heteroptera</taxon>
        <taxon>Panheteroptera</taxon>
        <taxon>Pentatomomorpha</taxon>
        <taxon>Pentatomoidea</taxon>
        <taxon>Pentatomidae</taxon>
        <taxon>Pentatominae</taxon>
        <taxon>Nezara</taxon>
    </lineage>
</organism>
<evidence type="ECO:0000256" key="3">
    <source>
        <dbReference type="ARBA" id="ARBA00022490"/>
    </source>
</evidence>
<dbReference type="SUPFAM" id="SSF100950">
    <property type="entry name" value="NagB/RpiA/CoA transferase-like"/>
    <property type="match status" value="1"/>
</dbReference>
<feature type="compositionally biased region" description="Basic and acidic residues" evidence="10">
    <location>
        <begin position="347"/>
        <end position="365"/>
    </location>
</feature>
<evidence type="ECO:0000256" key="8">
    <source>
        <dbReference type="ARBA" id="ARBA00046432"/>
    </source>
</evidence>
<dbReference type="PANTHER" id="PTHR10233">
    <property type="entry name" value="TRANSLATION INITIATION FACTOR EIF-2B"/>
    <property type="match status" value="1"/>
</dbReference>
<evidence type="ECO:0000256" key="9">
    <source>
        <dbReference type="RuleBase" id="RU003814"/>
    </source>
</evidence>
<feature type="compositionally biased region" description="Basic and acidic residues" evidence="10">
    <location>
        <begin position="277"/>
        <end position="292"/>
    </location>
</feature>
<accession>A0A9P0MXQ4</accession>
<keyword evidence="4" id="KW-0396">Initiation factor</keyword>
<sequence length="769" mass="85396">MEGHKVNWNTNVPYEDLVKQCPFLSQRASLPLEKKFSDDLKIPEVHISKSKKKRLKKKLKAISSNHTDSSCKNIDPGVEAEEGEMSLNPKAVSVADIKPEKSKRVSDVVDGEISLSRPKVSGEHFNVEKETKKKNKQQKKDDVKSDNILVTKQGKSVILKNILPGSNVGQKESGDNSVIEGLVAVPLSKKNDSNVSKDSQPILQIKENEKSRDEIIAQREAKKKSKQLKKQKELDVVSHETVDKQSQQADNDRATNVFQHSKNHDVSSSASSNKEISVPDKSREEVKAEREAKKKAKQLAKQKKVDKSEDIVSDNTVVDPKQLDSESIPPLPETKCEINSIQTGMKNDSKTSDVKVEGEKSKSQLRAERRALQEAQRAAKETEKKQKIIVSENKENQVINVAEKPVLIKEISREPKTSSKGKIVSQQRIKLFSHLHLGQKPSQAQLNPSIHPSVVELGIKYSSRIISGSNARCVALLNCLKEVINDYSTPAEKEFSRGLESKLGELTNYLNQYRPFAVSMTNALRHIKSHLTQLPNNVSDDEAKRKLFDVIDTFIREQIDVAGEAICESVKNKITNGDVILIYSCSSLLYRILAESHRSGREFSIIVVDGGPWFEGKEMLRRLVEAGLKCSYVQISALSFIVRQATKVLIGAHALLANGCVMSRAGSALVALAAHAYSVPVLVCCETYKFCERVQTDAFVYNELGSPDDLAKEDTRLSDWNSLTFLTPLSIVYDITPPDLVTAVVTEIAILPCTSVPVILRVKPSDLVS</sequence>
<name>A0A9P0MXQ4_NEZVI</name>
<feature type="region of interest" description="Disordered" evidence="10">
    <location>
        <begin position="120"/>
        <end position="147"/>
    </location>
</feature>
<dbReference type="AlphaFoldDB" id="A0A9P0MXQ4"/>
<dbReference type="GO" id="GO:0003743">
    <property type="term" value="F:translation initiation factor activity"/>
    <property type="evidence" value="ECO:0007669"/>
    <property type="project" value="UniProtKB-KW"/>
</dbReference>
<dbReference type="Pfam" id="PF01008">
    <property type="entry name" value="IF-2B"/>
    <property type="match status" value="1"/>
</dbReference>
<comment type="subunit">
    <text evidence="8">Component of the translation initiation factor 2B (eIF2B) complex which is a heterodecamer of two sets of five different subunits: alpha, beta, gamma, delta and epsilon. Subunits alpha, beta and delta comprise a regulatory subcomplex and subunits epsilon and gamma comprise a catalytic subcomplex. Within the complex, the hexameric regulatory complex resides at the center, with the two heterodimeric catalytic subcomplexes bound on opposite sides.</text>
</comment>
<proteinExistence type="inferred from homology"/>
<feature type="region of interest" description="Disordered" evidence="10">
    <location>
        <begin position="189"/>
        <end position="365"/>
    </location>
</feature>